<evidence type="ECO:0000259" key="2">
    <source>
        <dbReference type="PROSITE" id="PS51485"/>
    </source>
</evidence>
<proteinExistence type="predicted"/>
<comment type="caution">
    <text evidence="3">The sequence shown here is derived from an EMBL/GenBank/DDBJ whole genome shotgun (WGS) entry which is preliminary data.</text>
</comment>
<feature type="chain" id="PRO_5018086996" description="Phytocyanin domain-containing protein" evidence="1">
    <location>
        <begin position="21"/>
        <end position="111"/>
    </location>
</feature>
<dbReference type="EMBL" id="PQIB02000002">
    <property type="protein sequence ID" value="RLN33667.1"/>
    <property type="molecule type" value="Genomic_DNA"/>
</dbReference>
<feature type="domain" description="Phytocyanin" evidence="2">
    <location>
        <begin position="26"/>
        <end position="111"/>
    </location>
</feature>
<evidence type="ECO:0000256" key="1">
    <source>
        <dbReference type="SAM" id="SignalP"/>
    </source>
</evidence>
<dbReference type="GO" id="GO:0009055">
    <property type="term" value="F:electron transfer activity"/>
    <property type="evidence" value="ECO:0007669"/>
    <property type="project" value="InterPro"/>
</dbReference>
<dbReference type="STRING" id="4540.A0A3L6T867"/>
<dbReference type="AlphaFoldDB" id="A0A3L6T867"/>
<dbReference type="Proteomes" id="UP000275267">
    <property type="component" value="Unassembled WGS sequence"/>
</dbReference>
<keyword evidence="1" id="KW-0732">Signal</keyword>
<evidence type="ECO:0000313" key="3">
    <source>
        <dbReference type="EMBL" id="RLN33667.1"/>
    </source>
</evidence>
<accession>A0A3L6T867</accession>
<organism evidence="3 4">
    <name type="scientific">Panicum miliaceum</name>
    <name type="common">Proso millet</name>
    <name type="synonym">Broomcorn millet</name>
    <dbReference type="NCBI Taxonomy" id="4540"/>
    <lineage>
        <taxon>Eukaryota</taxon>
        <taxon>Viridiplantae</taxon>
        <taxon>Streptophyta</taxon>
        <taxon>Embryophyta</taxon>
        <taxon>Tracheophyta</taxon>
        <taxon>Spermatophyta</taxon>
        <taxon>Magnoliopsida</taxon>
        <taxon>Liliopsida</taxon>
        <taxon>Poales</taxon>
        <taxon>Poaceae</taxon>
        <taxon>PACMAD clade</taxon>
        <taxon>Panicoideae</taxon>
        <taxon>Panicodae</taxon>
        <taxon>Paniceae</taxon>
        <taxon>Panicinae</taxon>
        <taxon>Panicum</taxon>
        <taxon>Panicum sect. Panicum</taxon>
    </lineage>
</organism>
<name>A0A3L6T867_PANMI</name>
<sequence>MPNTLARVAAVLFAAGYTAATLASATTFTVGDDQGWTIGVDYIAWVRGKTFKVGDKLGQNNSKVEGISGDYETKLSMDQVKLGTEGAVRKSQKKHESLVKVRAEAQEGSMN</sequence>
<dbReference type="PROSITE" id="PS51485">
    <property type="entry name" value="PHYTOCYANIN"/>
    <property type="match status" value="1"/>
</dbReference>
<dbReference type="InterPro" id="IPR003245">
    <property type="entry name" value="Phytocyanin_dom"/>
</dbReference>
<feature type="signal peptide" evidence="1">
    <location>
        <begin position="1"/>
        <end position="20"/>
    </location>
</feature>
<protein>
    <recommendedName>
        <fullName evidence="2">Phytocyanin domain-containing protein</fullName>
    </recommendedName>
</protein>
<evidence type="ECO:0000313" key="4">
    <source>
        <dbReference type="Proteomes" id="UP000275267"/>
    </source>
</evidence>
<reference evidence="4" key="1">
    <citation type="journal article" date="2019" name="Nat. Commun.">
        <title>The genome of broomcorn millet.</title>
        <authorList>
            <person name="Zou C."/>
            <person name="Miki D."/>
            <person name="Li D."/>
            <person name="Tang Q."/>
            <person name="Xiao L."/>
            <person name="Rajput S."/>
            <person name="Deng P."/>
            <person name="Jia W."/>
            <person name="Huang R."/>
            <person name="Zhang M."/>
            <person name="Sun Y."/>
            <person name="Hu J."/>
            <person name="Fu X."/>
            <person name="Schnable P.S."/>
            <person name="Li F."/>
            <person name="Zhang H."/>
            <person name="Feng B."/>
            <person name="Zhu X."/>
            <person name="Liu R."/>
            <person name="Schnable J.C."/>
            <person name="Zhu J.-K."/>
            <person name="Zhang H."/>
        </authorList>
    </citation>
    <scope>NUCLEOTIDE SEQUENCE [LARGE SCALE GENOMIC DNA]</scope>
</reference>
<dbReference type="Gene3D" id="2.60.40.420">
    <property type="entry name" value="Cupredoxins - blue copper proteins"/>
    <property type="match status" value="1"/>
</dbReference>
<dbReference type="SUPFAM" id="SSF49503">
    <property type="entry name" value="Cupredoxins"/>
    <property type="match status" value="1"/>
</dbReference>
<dbReference type="InterPro" id="IPR008972">
    <property type="entry name" value="Cupredoxin"/>
</dbReference>
<gene>
    <name evidence="3" type="ORF">C2845_PM03G00430</name>
</gene>
<keyword evidence="4" id="KW-1185">Reference proteome</keyword>